<feature type="domain" description="DALR anticodon binding" evidence="10">
    <location>
        <begin position="440"/>
        <end position="554"/>
    </location>
</feature>
<dbReference type="GO" id="GO:0006420">
    <property type="term" value="P:arginyl-tRNA aminoacylation"/>
    <property type="evidence" value="ECO:0007669"/>
    <property type="project" value="UniProtKB-UniRule"/>
</dbReference>
<dbReference type="SMART" id="SM00836">
    <property type="entry name" value="DALR_1"/>
    <property type="match status" value="1"/>
</dbReference>
<accession>A0A1V5SF66</accession>
<dbReference type="GO" id="GO:0004814">
    <property type="term" value="F:arginine-tRNA ligase activity"/>
    <property type="evidence" value="ECO:0007669"/>
    <property type="project" value="UniProtKB-UniRule"/>
</dbReference>
<feature type="short sequence motif" description="'HIGH' region" evidence="8">
    <location>
        <begin position="114"/>
        <end position="124"/>
    </location>
</feature>
<dbReference type="InterPro" id="IPR036695">
    <property type="entry name" value="Arg-tRNA-synth_N_sf"/>
</dbReference>
<dbReference type="FunFam" id="3.40.50.620:FF:000116">
    <property type="entry name" value="Arginine--tRNA ligase"/>
    <property type="match status" value="1"/>
</dbReference>
<comment type="catalytic activity">
    <reaction evidence="7 8">
        <text>tRNA(Arg) + L-arginine + ATP = L-arginyl-tRNA(Arg) + AMP + diphosphate</text>
        <dbReference type="Rhea" id="RHEA:20301"/>
        <dbReference type="Rhea" id="RHEA-COMP:9658"/>
        <dbReference type="Rhea" id="RHEA-COMP:9673"/>
        <dbReference type="ChEBI" id="CHEBI:30616"/>
        <dbReference type="ChEBI" id="CHEBI:32682"/>
        <dbReference type="ChEBI" id="CHEBI:33019"/>
        <dbReference type="ChEBI" id="CHEBI:78442"/>
        <dbReference type="ChEBI" id="CHEBI:78513"/>
        <dbReference type="ChEBI" id="CHEBI:456215"/>
        <dbReference type="EC" id="6.1.1.19"/>
    </reaction>
</comment>
<dbReference type="Gene3D" id="3.40.50.620">
    <property type="entry name" value="HUPs"/>
    <property type="match status" value="1"/>
</dbReference>
<keyword evidence="4 8" id="KW-0067">ATP-binding</keyword>
<dbReference type="PANTHER" id="PTHR11956:SF5">
    <property type="entry name" value="ARGININE--TRNA LIGASE, CYTOPLASMIC"/>
    <property type="match status" value="1"/>
</dbReference>
<evidence type="ECO:0000256" key="9">
    <source>
        <dbReference type="RuleBase" id="RU363038"/>
    </source>
</evidence>
<evidence type="ECO:0000256" key="8">
    <source>
        <dbReference type="HAMAP-Rule" id="MF_00123"/>
    </source>
</evidence>
<dbReference type="GO" id="GO:0005737">
    <property type="term" value="C:cytoplasm"/>
    <property type="evidence" value="ECO:0007669"/>
    <property type="project" value="UniProtKB-SubCell"/>
</dbReference>
<dbReference type="SUPFAM" id="SSF52374">
    <property type="entry name" value="Nucleotidylyl transferase"/>
    <property type="match status" value="1"/>
</dbReference>
<keyword evidence="2 8" id="KW-0436">Ligase</keyword>
<dbReference type="NCBIfam" id="TIGR00456">
    <property type="entry name" value="argS"/>
    <property type="match status" value="1"/>
</dbReference>
<dbReference type="AlphaFoldDB" id="A0A1V5SF66"/>
<proteinExistence type="inferred from homology"/>
<evidence type="ECO:0000256" key="4">
    <source>
        <dbReference type="ARBA" id="ARBA00022840"/>
    </source>
</evidence>
<comment type="similarity">
    <text evidence="1 8 9">Belongs to the class-I aminoacyl-tRNA synthetase family.</text>
</comment>
<dbReference type="Gene3D" id="1.10.730.10">
    <property type="entry name" value="Isoleucyl-tRNA Synthetase, Domain 1"/>
    <property type="match status" value="1"/>
</dbReference>
<evidence type="ECO:0000256" key="7">
    <source>
        <dbReference type="ARBA" id="ARBA00049339"/>
    </source>
</evidence>
<dbReference type="Pfam" id="PF05746">
    <property type="entry name" value="DALR_1"/>
    <property type="match status" value="1"/>
</dbReference>
<sequence>MIKDLLAKKLSDTLDFQVELSSSSRFGDICLPPALINDIVDKTGKTGEQLFREVEAILSAEGFVDRVEYIGGFINLYLSKKAYLQELGEIINTDSYLYNQENSSKTVIFDYSSPNIAKPFSVGHLRSTIIGQANYNIHKSLGYQTVGINHIGDWGTQFGKLIVAIKKWGDEGKIKDDPITQLNELYVKFHAESEKDPSLEDEARAWFKKLENGDDEARTIWQMCVNESFKEFKRIYGVLGVEIDEVMGESVYEDKLEEVVEELERNNLLQDSQGAKIVEIEGMPPALIKKKDGATLYITRDLSAVKYRMSKYSPEKIIYHVGNDQSLHFKQLEAIAVKLGWIKKGQIVFAGHGMIRLPEGKMSTRSGRVVLLDELIEKAKEKAMGIIDDKGTIATNVERLCEDIAISAIKYADLSQNRKSDAIFSFDKMISLKGNSSVYLQYTLSRINSIEKNAKEEFGDFIQEAHIDEDSILLAKILIKFHEAVENSAASSSPNVLADFTYKLANEFNSLYEKKKVIAETKEETSKNLFVVFVTKNVLEKCFDLLGVSKIERI</sequence>
<evidence type="ECO:0000256" key="6">
    <source>
        <dbReference type="ARBA" id="ARBA00023146"/>
    </source>
</evidence>
<protein>
    <recommendedName>
        <fullName evidence="8">Arginine--tRNA ligase</fullName>
        <ecNumber evidence="8">6.1.1.19</ecNumber>
    </recommendedName>
    <alternativeName>
        <fullName evidence="8">Arginyl-tRNA synthetase</fullName>
        <shortName evidence="8">ArgRS</shortName>
    </alternativeName>
</protein>
<dbReference type="SUPFAM" id="SSF55190">
    <property type="entry name" value="Arginyl-tRNA synthetase (ArgRS), N-terminal 'additional' domain"/>
    <property type="match status" value="1"/>
</dbReference>
<keyword evidence="8" id="KW-0963">Cytoplasm</keyword>
<comment type="subunit">
    <text evidence="8">Monomer.</text>
</comment>
<evidence type="ECO:0000259" key="10">
    <source>
        <dbReference type="SMART" id="SM00836"/>
    </source>
</evidence>
<dbReference type="EC" id="6.1.1.19" evidence="8"/>
<dbReference type="InterPro" id="IPR014729">
    <property type="entry name" value="Rossmann-like_a/b/a_fold"/>
</dbReference>
<dbReference type="SUPFAM" id="SSF47323">
    <property type="entry name" value="Anticodon-binding domain of a subclass of class I aminoacyl-tRNA synthetases"/>
    <property type="match status" value="1"/>
</dbReference>
<dbReference type="PANTHER" id="PTHR11956">
    <property type="entry name" value="ARGINYL-TRNA SYNTHETASE"/>
    <property type="match status" value="1"/>
</dbReference>
<dbReference type="InterPro" id="IPR035684">
    <property type="entry name" value="ArgRS_core"/>
</dbReference>
<dbReference type="InterPro" id="IPR008909">
    <property type="entry name" value="DALR_anticod-bd"/>
</dbReference>
<dbReference type="InterPro" id="IPR009080">
    <property type="entry name" value="tRNAsynth_Ia_anticodon-bd"/>
</dbReference>
<gene>
    <name evidence="8 11" type="primary">argS</name>
    <name evidence="11" type="ORF">BWY43_00188</name>
</gene>
<organism evidence="11">
    <name type="scientific">candidate division WS2 bacterium ADurb.Bin280</name>
    <dbReference type="NCBI Taxonomy" id="1852829"/>
    <lineage>
        <taxon>Bacteria</taxon>
        <taxon>candidate division WS2</taxon>
    </lineage>
</organism>
<evidence type="ECO:0000256" key="2">
    <source>
        <dbReference type="ARBA" id="ARBA00022598"/>
    </source>
</evidence>
<keyword evidence="6 8" id="KW-0030">Aminoacyl-tRNA synthetase</keyword>
<evidence type="ECO:0000256" key="1">
    <source>
        <dbReference type="ARBA" id="ARBA00005594"/>
    </source>
</evidence>
<dbReference type="Pfam" id="PF00750">
    <property type="entry name" value="tRNA-synt_1d"/>
    <property type="match status" value="1"/>
</dbReference>
<dbReference type="InterPro" id="IPR001278">
    <property type="entry name" value="Arg-tRNA-ligase"/>
</dbReference>
<dbReference type="HAMAP" id="MF_00123">
    <property type="entry name" value="Arg_tRNA_synth"/>
    <property type="match status" value="1"/>
</dbReference>
<comment type="caution">
    <text evidence="11">The sequence shown here is derived from an EMBL/GenBank/DDBJ whole genome shotgun (WGS) entry which is preliminary data.</text>
</comment>
<dbReference type="EMBL" id="MWBO01000010">
    <property type="protein sequence ID" value="OQA53115.1"/>
    <property type="molecule type" value="Genomic_DNA"/>
</dbReference>
<dbReference type="Proteomes" id="UP000485367">
    <property type="component" value="Unassembled WGS sequence"/>
</dbReference>
<keyword evidence="5 8" id="KW-0648">Protein biosynthesis</keyword>
<name>A0A1V5SF66_9BACT</name>
<comment type="subcellular location">
    <subcellularLocation>
        <location evidence="8">Cytoplasm</location>
    </subcellularLocation>
</comment>
<dbReference type="PRINTS" id="PR01038">
    <property type="entry name" value="TRNASYNTHARG"/>
</dbReference>
<evidence type="ECO:0000313" key="11">
    <source>
        <dbReference type="EMBL" id="OQA53115.1"/>
    </source>
</evidence>
<keyword evidence="3 8" id="KW-0547">Nucleotide-binding</keyword>
<dbReference type="Gene3D" id="3.30.1360.70">
    <property type="entry name" value="Arginyl tRNA synthetase N-terminal domain"/>
    <property type="match status" value="1"/>
</dbReference>
<evidence type="ECO:0000256" key="5">
    <source>
        <dbReference type="ARBA" id="ARBA00022917"/>
    </source>
</evidence>
<reference evidence="11" key="1">
    <citation type="submission" date="2017-02" db="EMBL/GenBank/DDBJ databases">
        <title>Delving into the versatile metabolic prowess of the omnipresent phylum Bacteroidetes.</title>
        <authorList>
            <person name="Nobu M.K."/>
            <person name="Mei R."/>
            <person name="Narihiro T."/>
            <person name="Kuroda K."/>
            <person name="Liu W.-T."/>
        </authorList>
    </citation>
    <scope>NUCLEOTIDE SEQUENCE</scope>
    <source>
        <strain evidence="11">ADurb.Bin280</strain>
    </source>
</reference>
<dbReference type="GO" id="GO:0005524">
    <property type="term" value="F:ATP binding"/>
    <property type="evidence" value="ECO:0007669"/>
    <property type="project" value="UniProtKB-UniRule"/>
</dbReference>
<evidence type="ECO:0000256" key="3">
    <source>
        <dbReference type="ARBA" id="ARBA00022741"/>
    </source>
</evidence>